<dbReference type="STRING" id="1524460.IX84_09635"/>
<dbReference type="AlphaFoldDB" id="A0A098S8I3"/>
<name>A0A098S8I3_9BACT</name>
<proteinExistence type="predicted"/>
<evidence type="ECO:0000313" key="1">
    <source>
        <dbReference type="EMBL" id="KGE88430.1"/>
    </source>
</evidence>
<organism evidence="1 2">
    <name type="scientific">Phaeodactylibacter xiamenensis</name>
    <dbReference type="NCBI Taxonomy" id="1524460"/>
    <lineage>
        <taxon>Bacteria</taxon>
        <taxon>Pseudomonadati</taxon>
        <taxon>Bacteroidota</taxon>
        <taxon>Saprospiria</taxon>
        <taxon>Saprospirales</taxon>
        <taxon>Haliscomenobacteraceae</taxon>
        <taxon>Phaeodactylibacter</taxon>
    </lineage>
</organism>
<accession>A0A098S8I3</accession>
<dbReference type="Proteomes" id="UP000029736">
    <property type="component" value="Unassembled WGS sequence"/>
</dbReference>
<reference evidence="1 2" key="1">
    <citation type="journal article" date="2014" name="Int. J. Syst. Evol. Microbiol.">
        <title>Phaeodactylibacter xiamenensis gen. nov., sp. nov., a member of the family Saprospiraceae isolated from the marine alga Phaeodactylum tricornutum.</title>
        <authorList>
            <person name="Chen Z.Jr."/>
            <person name="Lei X."/>
            <person name="Lai Q."/>
            <person name="Li Y."/>
            <person name="Zhang B."/>
            <person name="Zhang J."/>
            <person name="Zhang H."/>
            <person name="Yang L."/>
            <person name="Zheng W."/>
            <person name="Tian Y."/>
            <person name="Yu Z."/>
            <person name="Xu H.Jr."/>
            <person name="Zheng T."/>
        </authorList>
    </citation>
    <scope>NUCLEOTIDE SEQUENCE [LARGE SCALE GENOMIC DNA]</scope>
    <source>
        <strain evidence="1 2">KD52</strain>
    </source>
</reference>
<comment type="caution">
    <text evidence="1">The sequence shown here is derived from an EMBL/GenBank/DDBJ whole genome shotgun (WGS) entry which is preliminary data.</text>
</comment>
<sequence>MNYQFFNNKNSLSMTKQLVIKDATYVKDVLISMRTNSLIKKELEAVAKRKGMNLTDYINAMMIDNLKQEGISITVNHQL</sequence>
<protein>
    <submittedName>
        <fullName evidence="1">Uncharacterized protein</fullName>
    </submittedName>
</protein>
<keyword evidence="2" id="KW-1185">Reference proteome</keyword>
<evidence type="ECO:0000313" key="2">
    <source>
        <dbReference type="Proteomes" id="UP000029736"/>
    </source>
</evidence>
<gene>
    <name evidence="1" type="ORF">IX84_09635</name>
</gene>
<dbReference type="EMBL" id="JPOS01000019">
    <property type="protein sequence ID" value="KGE88430.1"/>
    <property type="molecule type" value="Genomic_DNA"/>
</dbReference>